<reference evidence="2 3" key="1">
    <citation type="journal article" date="2019" name="Nat. Ecol. Evol.">
        <title>Megaphylogeny resolves global patterns of mushroom evolution.</title>
        <authorList>
            <person name="Varga T."/>
            <person name="Krizsan K."/>
            <person name="Foldi C."/>
            <person name="Dima B."/>
            <person name="Sanchez-Garcia M."/>
            <person name="Sanchez-Ramirez S."/>
            <person name="Szollosi G.J."/>
            <person name="Szarkandi J.G."/>
            <person name="Papp V."/>
            <person name="Albert L."/>
            <person name="Andreopoulos W."/>
            <person name="Angelini C."/>
            <person name="Antonin V."/>
            <person name="Barry K.W."/>
            <person name="Bougher N.L."/>
            <person name="Buchanan P."/>
            <person name="Buyck B."/>
            <person name="Bense V."/>
            <person name="Catcheside P."/>
            <person name="Chovatia M."/>
            <person name="Cooper J."/>
            <person name="Damon W."/>
            <person name="Desjardin D."/>
            <person name="Finy P."/>
            <person name="Geml J."/>
            <person name="Haridas S."/>
            <person name="Hughes K."/>
            <person name="Justo A."/>
            <person name="Karasinski D."/>
            <person name="Kautmanova I."/>
            <person name="Kiss B."/>
            <person name="Kocsube S."/>
            <person name="Kotiranta H."/>
            <person name="LaButti K.M."/>
            <person name="Lechner B.E."/>
            <person name="Liimatainen K."/>
            <person name="Lipzen A."/>
            <person name="Lukacs Z."/>
            <person name="Mihaltcheva S."/>
            <person name="Morgado L.N."/>
            <person name="Niskanen T."/>
            <person name="Noordeloos M.E."/>
            <person name="Ohm R.A."/>
            <person name="Ortiz-Santana B."/>
            <person name="Ovrebo C."/>
            <person name="Racz N."/>
            <person name="Riley R."/>
            <person name="Savchenko A."/>
            <person name="Shiryaev A."/>
            <person name="Soop K."/>
            <person name="Spirin V."/>
            <person name="Szebenyi C."/>
            <person name="Tomsovsky M."/>
            <person name="Tulloss R.E."/>
            <person name="Uehling J."/>
            <person name="Grigoriev I.V."/>
            <person name="Vagvolgyi C."/>
            <person name="Papp T."/>
            <person name="Martin F.M."/>
            <person name="Miettinen O."/>
            <person name="Hibbett D.S."/>
            <person name="Nagy L.G."/>
        </authorList>
    </citation>
    <scope>NUCLEOTIDE SEQUENCE [LARGE SCALE GENOMIC DNA]</scope>
    <source>
        <strain evidence="2 3">CBS 962.96</strain>
    </source>
</reference>
<dbReference type="AlphaFoldDB" id="A0A4S8L635"/>
<accession>A0A4S8L635</accession>
<dbReference type="EMBL" id="ML179624">
    <property type="protein sequence ID" value="THU84069.1"/>
    <property type="molecule type" value="Genomic_DNA"/>
</dbReference>
<feature type="region of interest" description="Disordered" evidence="1">
    <location>
        <begin position="1"/>
        <end position="38"/>
    </location>
</feature>
<name>A0A4S8L635_DENBC</name>
<dbReference type="Pfam" id="PF18759">
    <property type="entry name" value="Plavaka"/>
    <property type="match status" value="1"/>
</dbReference>
<feature type="region of interest" description="Disordered" evidence="1">
    <location>
        <begin position="695"/>
        <end position="726"/>
    </location>
</feature>
<feature type="compositionally biased region" description="Polar residues" evidence="1">
    <location>
        <begin position="27"/>
        <end position="37"/>
    </location>
</feature>
<feature type="region of interest" description="Disordered" evidence="1">
    <location>
        <begin position="972"/>
        <end position="1061"/>
    </location>
</feature>
<sequence>MPWTFQVELEDKPDAPPSPPVFPIQPAHSTAPSCQPSPNLPKPCGIKYVDSQPDEFGIYRSYPEVPSSIPDEEIPLLDICEGAGFPVPPPSNPLAVFGSATKNLNDNIIAPFLNITVFRIMRWFYDGNQVKSISDLDSLVNDVLLLADFEQSHLEGFSMQRVMKEMDEYCGPSYVLRAEDGWIETTVKIPVPCTGVEQSEGDTPVYELKGVFYRKPAIPAIRARFQAIQKQQWERRSQALEETESDIPNALAGMMAWSDATKVGQWGDESMWPIYLYFGNQSKYDQAKSSSFAAHHLVYIPKLPDGFNDFYKEHYGKAPTEAVLTHMRREVIQAIWNLILDVDFMHAYEHGIVLKCGDGIVRRLFPPFFIYSANYPEKVLLASIRSLGTHPCPHCLVKKDQIDQLGTKWDRRQHETKAQNTFSDHFYKFGVNFYELFVPDVLHELELGVWKAILLHLIRMLVFLGYNEVQKMNERFRIVPAFGRDTIRKINKNVSALKRLAARDYEDFLQVSMPVFEDLFPDHNKEILDLLFTLNSFHSFSKLRLHSDISLNLLDGHTTELGKLLRAFHKLLMKYDTKELAKEVETRQRCKANRKKKVTAREKGKRKANDENDSEVTTVNSKLFNLCTYKIHALGHYVHFIRLFGTTDNYSTQIGELEHKRVKRFYARTNKTFKYVRQVTAHEHRTHIIHSLDQCLQEERQPPPARSSDPRVPFQHSDQMQPTEPDMHYKISNDKSQWVHIHELMNDNKNDPAFKSFYVKLKEYLFRHLSGISDSDDITPEQRDTFRVKLDCIYKHKVLRVNYTSYDMRRCQDCINPHTRADIMVLSSDVHSYWYARVIGIYHAMVKYNGGPPQQIDFLFVRWFVLDTDYKFGWKARRLPRVGFIDGNESCAFGFVDPSCVVRAVHLIPAFCLGQTSLIMGPSIARKESEGDMDWYRYYVGIFADRDMVVRFCPDLDLGHNCVVVHQQEDQPSNFLEDGDPDGDAIDPVDVPENPPDDENQGCDDSESGLLDDLSGDEWVDFGYGEEDEEETYPQDDEMDYDADIGPEDGEDPFNYDMDILDQKGYGIL</sequence>
<organism evidence="2 3">
    <name type="scientific">Dendrothele bispora (strain CBS 962.96)</name>
    <dbReference type="NCBI Taxonomy" id="1314807"/>
    <lineage>
        <taxon>Eukaryota</taxon>
        <taxon>Fungi</taxon>
        <taxon>Dikarya</taxon>
        <taxon>Basidiomycota</taxon>
        <taxon>Agaricomycotina</taxon>
        <taxon>Agaricomycetes</taxon>
        <taxon>Agaricomycetidae</taxon>
        <taxon>Agaricales</taxon>
        <taxon>Agaricales incertae sedis</taxon>
        <taxon>Dendrothele</taxon>
    </lineage>
</organism>
<gene>
    <name evidence="2" type="ORF">K435DRAFT_870659</name>
</gene>
<feature type="region of interest" description="Disordered" evidence="1">
    <location>
        <begin position="592"/>
        <end position="614"/>
    </location>
</feature>
<evidence type="ECO:0000256" key="1">
    <source>
        <dbReference type="SAM" id="MobiDB-lite"/>
    </source>
</evidence>
<feature type="compositionally biased region" description="Basic and acidic residues" evidence="1">
    <location>
        <begin position="599"/>
        <end position="610"/>
    </location>
</feature>
<protein>
    <submittedName>
        <fullName evidence="2">Uncharacterized protein</fullName>
    </submittedName>
</protein>
<feature type="compositionally biased region" description="Acidic residues" evidence="1">
    <location>
        <begin position="995"/>
        <end position="1007"/>
    </location>
</feature>
<feature type="compositionally biased region" description="Acidic residues" evidence="1">
    <location>
        <begin position="1014"/>
        <end position="1054"/>
    </location>
</feature>
<feature type="compositionally biased region" description="Acidic residues" evidence="1">
    <location>
        <begin position="977"/>
        <end position="987"/>
    </location>
</feature>
<evidence type="ECO:0000313" key="2">
    <source>
        <dbReference type="EMBL" id="THU84069.1"/>
    </source>
</evidence>
<dbReference type="OrthoDB" id="2687259at2759"/>
<dbReference type="Proteomes" id="UP000297245">
    <property type="component" value="Unassembled WGS sequence"/>
</dbReference>
<keyword evidence="3" id="KW-1185">Reference proteome</keyword>
<dbReference type="InterPro" id="IPR041078">
    <property type="entry name" value="Plavaka"/>
</dbReference>
<evidence type="ECO:0000313" key="3">
    <source>
        <dbReference type="Proteomes" id="UP000297245"/>
    </source>
</evidence>
<proteinExistence type="predicted"/>